<feature type="transmembrane region" description="Helical" evidence="1">
    <location>
        <begin position="88"/>
        <end position="106"/>
    </location>
</feature>
<accession>A0A1F6LL32</accession>
<feature type="transmembrane region" description="Helical" evidence="1">
    <location>
        <begin position="50"/>
        <end position="68"/>
    </location>
</feature>
<proteinExistence type="predicted"/>
<protein>
    <submittedName>
        <fullName evidence="2">Uncharacterized protein</fullName>
    </submittedName>
</protein>
<evidence type="ECO:0000256" key="1">
    <source>
        <dbReference type="SAM" id="Phobius"/>
    </source>
</evidence>
<keyword evidence="1" id="KW-1133">Transmembrane helix</keyword>
<name>A0A1F6LL32_9BACT</name>
<dbReference type="AlphaFoldDB" id="A0A1F6LL32"/>
<comment type="caution">
    <text evidence="2">The sequence shown here is derived from an EMBL/GenBank/DDBJ whole genome shotgun (WGS) entry which is preliminary data.</text>
</comment>
<gene>
    <name evidence="2" type="ORF">A2725_00100</name>
</gene>
<keyword evidence="1" id="KW-0812">Transmembrane</keyword>
<feature type="transmembrane region" description="Helical" evidence="1">
    <location>
        <begin position="20"/>
        <end position="38"/>
    </location>
</feature>
<evidence type="ECO:0000313" key="2">
    <source>
        <dbReference type="EMBL" id="OGH60039.1"/>
    </source>
</evidence>
<reference evidence="2 3" key="1">
    <citation type="journal article" date="2016" name="Nat. Commun.">
        <title>Thousands of microbial genomes shed light on interconnected biogeochemical processes in an aquifer system.</title>
        <authorList>
            <person name="Anantharaman K."/>
            <person name="Brown C.T."/>
            <person name="Hug L.A."/>
            <person name="Sharon I."/>
            <person name="Castelle C.J."/>
            <person name="Probst A.J."/>
            <person name="Thomas B.C."/>
            <person name="Singh A."/>
            <person name="Wilkins M.J."/>
            <person name="Karaoz U."/>
            <person name="Brodie E.L."/>
            <person name="Williams K.H."/>
            <person name="Hubbard S.S."/>
            <person name="Banfield J.F."/>
        </authorList>
    </citation>
    <scope>NUCLEOTIDE SEQUENCE [LARGE SCALE GENOMIC DNA]</scope>
</reference>
<dbReference type="Proteomes" id="UP000177067">
    <property type="component" value="Unassembled WGS sequence"/>
</dbReference>
<organism evidence="2 3">
    <name type="scientific">Candidatus Magasanikbacteria bacterium RIFCSPHIGHO2_01_FULL_33_34</name>
    <dbReference type="NCBI Taxonomy" id="1798671"/>
    <lineage>
        <taxon>Bacteria</taxon>
        <taxon>Candidatus Magasanikiibacteriota</taxon>
    </lineage>
</organism>
<dbReference type="EMBL" id="MFPS01000003">
    <property type="protein sequence ID" value="OGH60039.1"/>
    <property type="molecule type" value="Genomic_DNA"/>
</dbReference>
<sequence length="138" mass="17008">MTMMKFKKHHELSAYHKYQLEIIFLYAVGIFLFLPYYLILDEFNLSKIEYQWYFFWPFITFYTIYSLYTRNKINDAEKINPHKRNIIYWILFGLSILFIQIQPSTLNHLKSLDLSFLVLSLFLADSYWDFKKIRLFNK</sequence>
<evidence type="ECO:0000313" key="3">
    <source>
        <dbReference type="Proteomes" id="UP000177067"/>
    </source>
</evidence>
<keyword evidence="1" id="KW-0472">Membrane</keyword>